<dbReference type="InterPro" id="IPR012296">
    <property type="entry name" value="Nuclease_put_TT1808"/>
</dbReference>
<dbReference type="CDD" id="cd06260">
    <property type="entry name" value="DUF820-like"/>
    <property type="match status" value="1"/>
</dbReference>
<dbReference type="RefSeq" id="WP_096831022.1">
    <property type="nucleotide sequence ID" value="NZ_NXIB02000017.1"/>
</dbReference>
<evidence type="ECO:0000313" key="2">
    <source>
        <dbReference type="EMBL" id="PHX56587.1"/>
    </source>
</evidence>
<evidence type="ECO:0000313" key="3">
    <source>
        <dbReference type="Proteomes" id="UP000226442"/>
    </source>
</evidence>
<keyword evidence="2" id="KW-0540">Nuclease</keyword>
<keyword evidence="2" id="KW-0255">Endonuclease</keyword>
<accession>A0A2G4F522</accession>
<dbReference type="GO" id="GO:0004519">
    <property type="term" value="F:endonuclease activity"/>
    <property type="evidence" value="ECO:0007669"/>
    <property type="project" value="UniProtKB-KW"/>
</dbReference>
<dbReference type="AlphaFoldDB" id="A0A2G4F522"/>
<comment type="caution">
    <text evidence="2">The sequence shown here is derived from an EMBL/GenBank/DDBJ whole genome shotgun (WGS) entry which is preliminary data.</text>
</comment>
<dbReference type="OrthoDB" id="510891at2"/>
<dbReference type="PANTHER" id="PTHR47152">
    <property type="entry name" value="SLR2084 PROTEIN-RELATED"/>
    <property type="match status" value="1"/>
</dbReference>
<proteinExistence type="predicted"/>
<dbReference type="InterPro" id="IPR008538">
    <property type="entry name" value="Uma2"/>
</dbReference>
<dbReference type="Gene3D" id="3.90.1570.10">
    <property type="entry name" value="tt1808, chain A"/>
    <property type="match status" value="1"/>
</dbReference>
<keyword evidence="2" id="KW-0378">Hydrolase</keyword>
<protein>
    <submittedName>
        <fullName evidence="2">Uma2 family endonuclease</fullName>
    </submittedName>
</protein>
<dbReference type="InterPro" id="IPR011335">
    <property type="entry name" value="Restrct_endonuc-II-like"/>
</dbReference>
<keyword evidence="3" id="KW-1185">Reference proteome</keyword>
<dbReference type="Proteomes" id="UP000226442">
    <property type="component" value="Unassembled WGS sequence"/>
</dbReference>
<dbReference type="Pfam" id="PF05685">
    <property type="entry name" value="Uma2"/>
    <property type="match status" value="1"/>
</dbReference>
<dbReference type="SUPFAM" id="SSF52980">
    <property type="entry name" value="Restriction endonuclease-like"/>
    <property type="match status" value="1"/>
</dbReference>
<sequence>MTQTLLRPLDQRFIHSGISWQQFKLIQQGFSDSPGIKLFYYKGEVEILAVSPEHEFFSRTICTLLSIYCAENEIEFAPTGSFTQEKEGVVSVQADESYFIGRRITPNSPPDLCIEVVFTSGNVKKMQRYRVLGVAEVWFWEDGVLAMYRLGSEGYEKISSSVVLPDLDINLLCRCLLMASSVEAMREFRRGICG</sequence>
<name>A0A2G4F522_9CYAN</name>
<reference evidence="2" key="1">
    <citation type="submission" date="2017-10" db="EMBL/GenBank/DDBJ databases">
        <title>Draft genome sequence of the planktic cyanobacteria Tychonema bourrellyi isolated from alpine lentic freshwater.</title>
        <authorList>
            <person name="Tett A."/>
            <person name="Armanini F."/>
            <person name="Asnicar F."/>
            <person name="Boscaini A."/>
            <person name="Pasolli E."/>
            <person name="Zolfo M."/>
            <person name="Donati C."/>
            <person name="Salmaso N."/>
            <person name="Segata N."/>
        </authorList>
    </citation>
    <scope>NUCLEOTIDE SEQUENCE</scope>
    <source>
        <strain evidence="2">FEM_GT703</strain>
    </source>
</reference>
<evidence type="ECO:0000259" key="1">
    <source>
        <dbReference type="Pfam" id="PF05685"/>
    </source>
</evidence>
<dbReference type="PANTHER" id="PTHR47152:SF4">
    <property type="entry name" value="SLR0445 PROTEIN"/>
    <property type="match status" value="1"/>
</dbReference>
<dbReference type="EMBL" id="NXIB02000017">
    <property type="protein sequence ID" value="PHX56587.1"/>
    <property type="molecule type" value="Genomic_DNA"/>
</dbReference>
<feature type="domain" description="Putative restriction endonuclease" evidence="1">
    <location>
        <begin position="20"/>
        <end position="160"/>
    </location>
</feature>
<organism evidence="2 3">
    <name type="scientific">Tychonema bourrellyi FEM_GT703</name>
    <dbReference type="NCBI Taxonomy" id="2040638"/>
    <lineage>
        <taxon>Bacteria</taxon>
        <taxon>Bacillati</taxon>
        <taxon>Cyanobacteriota</taxon>
        <taxon>Cyanophyceae</taxon>
        <taxon>Oscillatoriophycideae</taxon>
        <taxon>Oscillatoriales</taxon>
        <taxon>Microcoleaceae</taxon>
        <taxon>Tychonema</taxon>
    </lineage>
</organism>
<gene>
    <name evidence="2" type="ORF">CP500_004805</name>
</gene>